<dbReference type="Proteomes" id="UP000192380">
    <property type="component" value="Chromosome"/>
</dbReference>
<accession>A0ABM6K9I7</accession>
<organism evidence="1 2">
    <name type="scientific">Pantoea stewartii subsp. stewartii DC283</name>
    <dbReference type="NCBI Taxonomy" id="660596"/>
    <lineage>
        <taxon>Bacteria</taxon>
        <taxon>Pseudomonadati</taxon>
        <taxon>Pseudomonadota</taxon>
        <taxon>Gammaproteobacteria</taxon>
        <taxon>Enterobacterales</taxon>
        <taxon>Erwiniaceae</taxon>
        <taxon>Pantoea</taxon>
    </lineage>
</organism>
<evidence type="ECO:0000313" key="1">
    <source>
        <dbReference type="EMBL" id="ARF50778.1"/>
    </source>
</evidence>
<reference evidence="1 2" key="1">
    <citation type="submission" date="2016-10" db="EMBL/GenBank/DDBJ databases">
        <title>Complete Genome Assembly of Pantoea stewartii subsp. stewartii DC283, a Corn Pathogen.</title>
        <authorList>
            <person name="Duong D.A."/>
            <person name="Stevens A.M."/>
            <person name="Jensen R.V."/>
        </authorList>
    </citation>
    <scope>NUCLEOTIDE SEQUENCE [LARGE SCALE GENOMIC DNA]</scope>
    <source>
        <strain evidence="1 2">DC283</strain>
    </source>
</reference>
<name>A0ABM6K9I7_PANSE</name>
<keyword evidence="2" id="KW-1185">Reference proteome</keyword>
<sequence length="107" mass="11658">MGFPSPAADFVESRIDLNKMMIHRPSSTIRIETPRGFALVDGSITPVAGNKVAWQVDGYPMVGKYFRHGIITEDGETIDGESLEGVVMLGVVTFEVLSVHEPDTPII</sequence>
<protein>
    <submittedName>
        <fullName evidence="1">Phage repressor protein</fullName>
    </submittedName>
</protein>
<dbReference type="EMBL" id="CP017581">
    <property type="protein sequence ID" value="ARF50778.1"/>
    <property type="molecule type" value="Genomic_DNA"/>
</dbReference>
<gene>
    <name evidence="1" type="ORF">DSJ_16510</name>
</gene>
<dbReference type="RefSeq" id="WP_082999216.1">
    <property type="nucleotide sequence ID" value="NZ_CP017581.1"/>
</dbReference>
<evidence type="ECO:0000313" key="2">
    <source>
        <dbReference type="Proteomes" id="UP000192380"/>
    </source>
</evidence>
<proteinExistence type="predicted"/>